<dbReference type="InterPro" id="IPR003817">
    <property type="entry name" value="PS_Dcarbxylase"/>
</dbReference>
<keyword evidence="5" id="KW-0210">Decarboxylase</keyword>
<dbReference type="PANTHER" id="PTHR10067">
    <property type="entry name" value="PHOSPHATIDYLSERINE DECARBOXYLASE"/>
    <property type="match status" value="1"/>
</dbReference>
<keyword evidence="4" id="KW-0444">Lipid biosynthesis</keyword>
<evidence type="ECO:0000256" key="2">
    <source>
        <dbReference type="ARBA" id="ARBA00005189"/>
    </source>
</evidence>
<comment type="pathway">
    <text evidence="12">Phospholipid metabolism; phosphatidylethanolamine biosynthesis.</text>
</comment>
<evidence type="ECO:0000256" key="7">
    <source>
        <dbReference type="ARBA" id="ARBA00023145"/>
    </source>
</evidence>
<keyword evidence="11" id="KW-0670">Pyruvate</keyword>
<accession>A0ABW5RN74</accession>
<evidence type="ECO:0000256" key="1">
    <source>
        <dbReference type="ARBA" id="ARBA00001928"/>
    </source>
</evidence>
<evidence type="ECO:0000256" key="9">
    <source>
        <dbReference type="ARBA" id="ARBA00023239"/>
    </source>
</evidence>
<evidence type="ECO:0000256" key="12">
    <source>
        <dbReference type="ARBA" id="ARBA00024326"/>
    </source>
</evidence>
<dbReference type="PANTHER" id="PTHR10067:SF6">
    <property type="entry name" value="PHOSPHATIDYLSERINE DECARBOXYLASE PROENZYME, MITOCHONDRIAL"/>
    <property type="match status" value="1"/>
</dbReference>
<dbReference type="EC" id="4.1.1.65" evidence="3"/>
<comment type="pathway">
    <text evidence="2">Lipid metabolism.</text>
</comment>
<comment type="cofactor">
    <cofactor evidence="1">
        <name>pyruvate</name>
        <dbReference type="ChEBI" id="CHEBI:15361"/>
    </cofactor>
</comment>
<evidence type="ECO:0000256" key="6">
    <source>
        <dbReference type="ARBA" id="ARBA00023098"/>
    </source>
</evidence>
<keyword evidence="6" id="KW-0443">Lipid metabolism</keyword>
<evidence type="ECO:0000256" key="3">
    <source>
        <dbReference type="ARBA" id="ARBA00012243"/>
    </source>
</evidence>
<keyword evidence="8" id="KW-0594">Phospholipid biosynthesis</keyword>
<dbReference type="RefSeq" id="WP_377932924.1">
    <property type="nucleotide sequence ID" value="NZ_JBHUMF010000009.1"/>
</dbReference>
<gene>
    <name evidence="13" type="ORF">ACFSUL_03985</name>
</gene>
<dbReference type="NCBIfam" id="TIGR00163">
    <property type="entry name" value="PS_decarb"/>
    <property type="match status" value="1"/>
</dbReference>
<keyword evidence="10" id="KW-1208">Phospholipid metabolism</keyword>
<name>A0ABW5RN74_9BACI</name>
<dbReference type="EMBL" id="JBHUMF010000009">
    <property type="protein sequence ID" value="MFD2679907.1"/>
    <property type="molecule type" value="Genomic_DNA"/>
</dbReference>
<evidence type="ECO:0000256" key="4">
    <source>
        <dbReference type="ARBA" id="ARBA00022516"/>
    </source>
</evidence>
<comment type="caution">
    <text evidence="13">The sequence shown here is derived from an EMBL/GenBank/DDBJ whole genome shotgun (WGS) entry which is preliminary data.</text>
</comment>
<dbReference type="Pfam" id="PF02666">
    <property type="entry name" value="PS_Dcarbxylase"/>
    <property type="match status" value="1"/>
</dbReference>
<sequence>MKKVAYRTFIELTNKKWSSLLIKKFVQSRLSSLLIPTFTKTYKIKMEEVEGTIGSYKTLHDFFIRKLKKDVRPIHFGKDHVISPVDGVLASTGIINDKLVMNVKGKDYSITEMLGNSEKASSYIGGDFLIFYLSPANYHRIHSPVKAYVLDKWQLGTNSYPVNNTGVAYGKEVFSKNFRMITELQTKEEKVALVKVGAMFVNSIEYSTEDMEWEQGDEVAYFSFGSTVILLFEKDRFQLSSHISVPAPVKMGCKVGEIKRKEMDESK</sequence>
<evidence type="ECO:0000313" key="14">
    <source>
        <dbReference type="Proteomes" id="UP001597506"/>
    </source>
</evidence>
<dbReference type="GO" id="GO:0004609">
    <property type="term" value="F:phosphatidylserine decarboxylase activity"/>
    <property type="evidence" value="ECO:0007669"/>
    <property type="project" value="UniProtKB-EC"/>
</dbReference>
<evidence type="ECO:0000256" key="11">
    <source>
        <dbReference type="ARBA" id="ARBA00023317"/>
    </source>
</evidence>
<protein>
    <recommendedName>
        <fullName evidence="3">phosphatidylserine decarboxylase</fullName>
        <ecNumber evidence="3">4.1.1.65</ecNumber>
    </recommendedName>
</protein>
<evidence type="ECO:0000313" key="13">
    <source>
        <dbReference type="EMBL" id="MFD2679907.1"/>
    </source>
</evidence>
<reference evidence="14" key="1">
    <citation type="journal article" date="2019" name="Int. J. Syst. Evol. Microbiol.">
        <title>The Global Catalogue of Microorganisms (GCM) 10K type strain sequencing project: providing services to taxonomists for standard genome sequencing and annotation.</title>
        <authorList>
            <consortium name="The Broad Institute Genomics Platform"/>
            <consortium name="The Broad Institute Genome Sequencing Center for Infectious Disease"/>
            <person name="Wu L."/>
            <person name="Ma J."/>
        </authorList>
    </citation>
    <scope>NUCLEOTIDE SEQUENCE [LARGE SCALE GENOMIC DNA]</scope>
    <source>
        <strain evidence="14">KCTC 3913</strain>
    </source>
</reference>
<keyword evidence="14" id="KW-1185">Reference proteome</keyword>
<keyword evidence="7" id="KW-0865">Zymogen</keyword>
<keyword evidence="9 13" id="KW-0456">Lyase</keyword>
<evidence type="ECO:0000256" key="8">
    <source>
        <dbReference type="ARBA" id="ARBA00023209"/>
    </source>
</evidence>
<dbReference type="Proteomes" id="UP001597506">
    <property type="component" value="Unassembled WGS sequence"/>
</dbReference>
<evidence type="ECO:0000256" key="10">
    <source>
        <dbReference type="ARBA" id="ARBA00023264"/>
    </source>
</evidence>
<dbReference type="InterPro" id="IPR033177">
    <property type="entry name" value="PSD-B"/>
</dbReference>
<evidence type="ECO:0000256" key="5">
    <source>
        <dbReference type="ARBA" id="ARBA00022793"/>
    </source>
</evidence>
<dbReference type="NCBIfam" id="NF002853">
    <property type="entry name" value="PRK03140.1"/>
    <property type="match status" value="1"/>
</dbReference>
<organism evidence="13 14">
    <name type="scientific">Bacillus seohaeanensis</name>
    <dbReference type="NCBI Taxonomy" id="284580"/>
    <lineage>
        <taxon>Bacteria</taxon>
        <taxon>Bacillati</taxon>
        <taxon>Bacillota</taxon>
        <taxon>Bacilli</taxon>
        <taxon>Bacillales</taxon>
        <taxon>Bacillaceae</taxon>
        <taxon>Bacillus</taxon>
    </lineage>
</organism>
<proteinExistence type="predicted"/>